<sequence length="204" mass="23226">MEETENKSTLDALAEIARLTNRKVFVSEAPYPGTTINPVVLHKRTVYMPDTKNDRCFLAGFSDPKSFDKNNMFFGVFFTVPYSESSTFEIRKKDTLDRMNPFLASKTHKIESGNFNSAAVIKGNDERLMNRILVNGQTQQLIIDALSLEGYWFAGLNAVNLSFVPDMQQHSCFGIYTRQTWITNRERIEELFSLAAGLSKQMND</sequence>
<dbReference type="EMBL" id="VSSQ01001087">
    <property type="protein sequence ID" value="MPM04961.1"/>
    <property type="molecule type" value="Genomic_DNA"/>
</dbReference>
<evidence type="ECO:0000313" key="1">
    <source>
        <dbReference type="EMBL" id="MPM04961.1"/>
    </source>
</evidence>
<reference evidence="1" key="1">
    <citation type="submission" date="2019-08" db="EMBL/GenBank/DDBJ databases">
        <authorList>
            <person name="Kucharzyk K."/>
            <person name="Murdoch R.W."/>
            <person name="Higgins S."/>
            <person name="Loffler F."/>
        </authorList>
    </citation>
    <scope>NUCLEOTIDE SEQUENCE</scope>
</reference>
<proteinExistence type="predicted"/>
<gene>
    <name evidence="1" type="ORF">SDC9_51242</name>
</gene>
<accession>A0A644WN74</accession>
<dbReference type="AlphaFoldDB" id="A0A644WN74"/>
<organism evidence="1">
    <name type="scientific">bioreactor metagenome</name>
    <dbReference type="NCBI Taxonomy" id="1076179"/>
    <lineage>
        <taxon>unclassified sequences</taxon>
        <taxon>metagenomes</taxon>
        <taxon>ecological metagenomes</taxon>
    </lineage>
</organism>
<comment type="caution">
    <text evidence="1">The sequence shown here is derived from an EMBL/GenBank/DDBJ whole genome shotgun (WGS) entry which is preliminary data.</text>
</comment>
<protein>
    <submittedName>
        <fullName evidence="1">Uncharacterized protein</fullName>
    </submittedName>
</protein>
<name>A0A644WN74_9ZZZZ</name>